<name>A0AA39TFC1_ACESA</name>
<reference evidence="2" key="1">
    <citation type="journal article" date="2022" name="Plant J.">
        <title>Strategies of tolerance reflected in two North American maple genomes.</title>
        <authorList>
            <person name="McEvoy S.L."/>
            <person name="Sezen U.U."/>
            <person name="Trouern-Trend A."/>
            <person name="McMahon S.M."/>
            <person name="Schaberg P.G."/>
            <person name="Yang J."/>
            <person name="Wegrzyn J.L."/>
            <person name="Swenson N.G."/>
        </authorList>
    </citation>
    <scope>NUCLEOTIDE SEQUENCE</scope>
    <source>
        <strain evidence="2">NS2018</strain>
    </source>
</reference>
<sequence>MTNEKRSQLGCPEKIVGLRKLEEVCNRRTRQRRCGGEGRSRWGRVSDVDVVCDAQRHKAKAIAKASHRDAVDHEASGKALPQGYQDSEDEDFYDG</sequence>
<dbReference type="AlphaFoldDB" id="A0AA39TFC1"/>
<accession>A0AA39TFC1</accession>
<feature type="region of interest" description="Disordered" evidence="1">
    <location>
        <begin position="63"/>
        <end position="95"/>
    </location>
</feature>
<gene>
    <name evidence="2" type="ORF">LWI29_034528</name>
</gene>
<protein>
    <submittedName>
        <fullName evidence="2">Uncharacterized protein</fullName>
    </submittedName>
</protein>
<feature type="compositionally biased region" description="Basic and acidic residues" evidence="1">
    <location>
        <begin position="66"/>
        <end position="76"/>
    </location>
</feature>
<feature type="compositionally biased region" description="Acidic residues" evidence="1">
    <location>
        <begin position="86"/>
        <end position="95"/>
    </location>
</feature>
<keyword evidence="3" id="KW-1185">Reference proteome</keyword>
<dbReference type="Proteomes" id="UP001168877">
    <property type="component" value="Unassembled WGS sequence"/>
</dbReference>
<evidence type="ECO:0000313" key="2">
    <source>
        <dbReference type="EMBL" id="KAK0606143.1"/>
    </source>
</evidence>
<reference evidence="2" key="2">
    <citation type="submission" date="2023-06" db="EMBL/GenBank/DDBJ databases">
        <authorList>
            <person name="Swenson N.G."/>
            <person name="Wegrzyn J.L."/>
            <person name="Mcevoy S.L."/>
        </authorList>
    </citation>
    <scope>NUCLEOTIDE SEQUENCE</scope>
    <source>
        <strain evidence="2">NS2018</strain>
        <tissue evidence="2">Leaf</tissue>
    </source>
</reference>
<proteinExistence type="predicted"/>
<comment type="caution">
    <text evidence="2">The sequence shown here is derived from an EMBL/GenBank/DDBJ whole genome shotgun (WGS) entry which is preliminary data.</text>
</comment>
<evidence type="ECO:0000256" key="1">
    <source>
        <dbReference type="SAM" id="MobiDB-lite"/>
    </source>
</evidence>
<evidence type="ECO:0000313" key="3">
    <source>
        <dbReference type="Proteomes" id="UP001168877"/>
    </source>
</evidence>
<organism evidence="2 3">
    <name type="scientific">Acer saccharum</name>
    <name type="common">Sugar maple</name>
    <dbReference type="NCBI Taxonomy" id="4024"/>
    <lineage>
        <taxon>Eukaryota</taxon>
        <taxon>Viridiplantae</taxon>
        <taxon>Streptophyta</taxon>
        <taxon>Embryophyta</taxon>
        <taxon>Tracheophyta</taxon>
        <taxon>Spermatophyta</taxon>
        <taxon>Magnoliopsida</taxon>
        <taxon>eudicotyledons</taxon>
        <taxon>Gunneridae</taxon>
        <taxon>Pentapetalae</taxon>
        <taxon>rosids</taxon>
        <taxon>malvids</taxon>
        <taxon>Sapindales</taxon>
        <taxon>Sapindaceae</taxon>
        <taxon>Hippocastanoideae</taxon>
        <taxon>Acereae</taxon>
        <taxon>Acer</taxon>
    </lineage>
</organism>
<dbReference type="EMBL" id="JAUESC010000002">
    <property type="protein sequence ID" value="KAK0606143.1"/>
    <property type="molecule type" value="Genomic_DNA"/>
</dbReference>